<dbReference type="RefSeq" id="WP_186738448.1">
    <property type="nucleotide sequence ID" value="NZ_VFIA01000018.1"/>
</dbReference>
<dbReference type="InterPro" id="IPR039448">
    <property type="entry name" value="Beta_helix"/>
</dbReference>
<feature type="domain" description="Right handed beta helix" evidence="1">
    <location>
        <begin position="205"/>
        <end position="380"/>
    </location>
</feature>
<reference evidence="2 3" key="1">
    <citation type="submission" date="2019-06" db="EMBL/GenBank/DDBJ databases">
        <title>Spirosoma utsteinense sp. nov. isolated from Antarctic ice-free soils.</title>
        <authorList>
            <person name="Tahon G."/>
        </authorList>
    </citation>
    <scope>NUCLEOTIDE SEQUENCE [LARGE SCALE GENOMIC DNA]</scope>
    <source>
        <strain evidence="2 3">LMG 31447</strain>
    </source>
</reference>
<sequence>MRHLLAVQLTFLFIFLLVLAACKESEPIPDQVVQRQDTMTIASLRMFQTHTVPSSIRITDAGREGTFNLVFSDLVSADNMGTVLVMANGRRYIREYTGPASAFWFGIEPTDSDIGPELQTAVSAVDDLIIPDGTYTQLTTVHLRSGMSVRSNPGKVTITLPKTYVSFANATDPSIPLDNVVIDGLSWTVTSQEKGTYGVIYIDGPSVTNLTVQNCTSTDAAAKDSTNWMTLKIQTNRIASNILVRNNSVEAKRMGCEIFNHDNPSIYAGKSIEVSNNYFHDCHFGISLSGPLEGLTVAANHVKDCSLFGIEIAGAARSVTITDNKFEGVFDKFLEGSNDGNGNGSVTGGMLISGNTTVGQCVGGVQLFNGGAVNFTKNKFNMTGMLEIGHSTKGGNFTDNVLESTANKAVICDNSPNNTFSGNQISNETSPGNQATFMSYGSKAIDNLLTNNRMGKGPGGKYYEGVQGGTVNASANVDTKGNPVP</sequence>
<dbReference type="InterPro" id="IPR011050">
    <property type="entry name" value="Pectin_lyase_fold/virulence"/>
</dbReference>
<dbReference type="Pfam" id="PF13229">
    <property type="entry name" value="Beta_helix"/>
    <property type="match status" value="1"/>
</dbReference>
<dbReference type="InterPro" id="IPR012334">
    <property type="entry name" value="Pectin_lyas_fold"/>
</dbReference>
<accession>A0ABR6W801</accession>
<keyword evidence="3" id="KW-1185">Reference proteome</keyword>
<protein>
    <recommendedName>
        <fullName evidence="1">Right handed beta helix domain-containing protein</fullName>
    </recommendedName>
</protein>
<comment type="caution">
    <text evidence="2">The sequence shown here is derived from an EMBL/GenBank/DDBJ whole genome shotgun (WGS) entry which is preliminary data.</text>
</comment>
<name>A0ABR6W801_9BACT</name>
<proteinExistence type="predicted"/>
<dbReference type="SUPFAM" id="SSF51126">
    <property type="entry name" value="Pectin lyase-like"/>
    <property type="match status" value="1"/>
</dbReference>
<dbReference type="Gene3D" id="2.160.20.10">
    <property type="entry name" value="Single-stranded right-handed beta-helix, Pectin lyase-like"/>
    <property type="match status" value="1"/>
</dbReference>
<dbReference type="Proteomes" id="UP000700732">
    <property type="component" value="Unassembled WGS sequence"/>
</dbReference>
<evidence type="ECO:0000259" key="1">
    <source>
        <dbReference type="Pfam" id="PF13229"/>
    </source>
</evidence>
<evidence type="ECO:0000313" key="3">
    <source>
        <dbReference type="Proteomes" id="UP000700732"/>
    </source>
</evidence>
<dbReference type="SMART" id="SM00710">
    <property type="entry name" value="PbH1"/>
    <property type="match status" value="6"/>
</dbReference>
<dbReference type="InterPro" id="IPR006626">
    <property type="entry name" value="PbH1"/>
</dbReference>
<gene>
    <name evidence="2" type="ORF">FH603_3204</name>
</gene>
<dbReference type="PROSITE" id="PS51257">
    <property type="entry name" value="PROKAR_LIPOPROTEIN"/>
    <property type="match status" value="1"/>
</dbReference>
<organism evidence="2 3">
    <name type="scientific">Spirosoma utsteinense</name>
    <dbReference type="NCBI Taxonomy" id="2585773"/>
    <lineage>
        <taxon>Bacteria</taxon>
        <taxon>Pseudomonadati</taxon>
        <taxon>Bacteroidota</taxon>
        <taxon>Cytophagia</taxon>
        <taxon>Cytophagales</taxon>
        <taxon>Cytophagaceae</taxon>
        <taxon>Spirosoma</taxon>
    </lineage>
</organism>
<evidence type="ECO:0000313" key="2">
    <source>
        <dbReference type="EMBL" id="MBC3792690.1"/>
    </source>
</evidence>
<dbReference type="EMBL" id="VFIA01000018">
    <property type="protein sequence ID" value="MBC3792690.1"/>
    <property type="molecule type" value="Genomic_DNA"/>
</dbReference>